<dbReference type="Proteomes" id="UP000601099">
    <property type="component" value="Unassembled WGS sequence"/>
</dbReference>
<reference evidence="1 2" key="1">
    <citation type="submission" date="2020-11" db="EMBL/GenBank/DDBJ databases">
        <title>Hymenobacter sp.</title>
        <authorList>
            <person name="Kim M.K."/>
        </authorList>
    </citation>
    <scope>NUCLEOTIDE SEQUENCE [LARGE SCALE GENOMIC DNA]</scope>
    <source>
        <strain evidence="1 2">BT594</strain>
    </source>
</reference>
<evidence type="ECO:0000313" key="2">
    <source>
        <dbReference type="Proteomes" id="UP000601099"/>
    </source>
</evidence>
<dbReference type="EMBL" id="JADWYK010000010">
    <property type="protein sequence ID" value="MBG8555014.1"/>
    <property type="molecule type" value="Genomic_DNA"/>
</dbReference>
<comment type="caution">
    <text evidence="1">The sequence shown here is derived from an EMBL/GenBank/DDBJ whole genome shotgun (WGS) entry which is preliminary data.</text>
</comment>
<protein>
    <submittedName>
        <fullName evidence="1">Uncharacterized protein</fullName>
    </submittedName>
</protein>
<name>A0ABS0L6J4_9BACT</name>
<accession>A0ABS0L6J4</accession>
<sequence>MSEHKGQFVYAGTSLAELVQAHYRLLRDFDLDSEVLDPNSECYCRDLYWGIWYLSFRDRAIGDCYRVSKKENATTLDRMLHAYPSLHQYRTSEPTAVAPLDVERLLAASTDWVESTLAQIQPATALGEQRAAQYRQQVNDCRNLVARVGRNWFVRLV</sequence>
<keyword evidence="2" id="KW-1185">Reference proteome</keyword>
<organism evidence="1 2">
    <name type="scientific">Hymenobacter guriensis</name>
    <dbReference type="NCBI Taxonomy" id="2793065"/>
    <lineage>
        <taxon>Bacteria</taxon>
        <taxon>Pseudomonadati</taxon>
        <taxon>Bacteroidota</taxon>
        <taxon>Cytophagia</taxon>
        <taxon>Cytophagales</taxon>
        <taxon>Hymenobacteraceae</taxon>
        <taxon>Hymenobacter</taxon>
    </lineage>
</organism>
<evidence type="ECO:0000313" key="1">
    <source>
        <dbReference type="EMBL" id="MBG8555014.1"/>
    </source>
</evidence>
<gene>
    <name evidence="1" type="ORF">I5L79_15780</name>
</gene>
<proteinExistence type="predicted"/>
<dbReference type="RefSeq" id="WP_196956035.1">
    <property type="nucleotide sequence ID" value="NZ_JADWYK010000010.1"/>
</dbReference>